<comment type="caution">
    <text evidence="3">The sequence shown here is derived from an EMBL/GenBank/DDBJ whole genome shotgun (WGS) entry which is preliminary data.</text>
</comment>
<dbReference type="EMBL" id="FOTO01000004">
    <property type="protein sequence ID" value="SFL63642.1"/>
    <property type="molecule type" value="Genomic_DNA"/>
</dbReference>
<dbReference type="InterPro" id="IPR036165">
    <property type="entry name" value="YefM-like_sf"/>
</dbReference>
<dbReference type="Proteomes" id="UP000199581">
    <property type="component" value="Unassembled WGS sequence"/>
</dbReference>
<evidence type="ECO:0000256" key="1">
    <source>
        <dbReference type="ARBA" id="ARBA00009981"/>
    </source>
</evidence>
<sequence>MISWQLQEAKNKFSELIDRATSEGPQVITRHGIEVAVVMPIAGYRKLTAPKKRLGDFLMDSPLRSSGVCIERDRRTDLREIDL</sequence>
<gene>
    <name evidence="3" type="ORF">SAMN05421830_104132</name>
</gene>
<comment type="similarity">
    <text evidence="1 2">Belongs to the phD/YefM antitoxin family.</text>
</comment>
<accession>A0A8G2C2A8</accession>
<dbReference type="InterPro" id="IPR006442">
    <property type="entry name" value="Antitoxin_Phd/YefM"/>
</dbReference>
<evidence type="ECO:0000313" key="3">
    <source>
        <dbReference type="EMBL" id="SFL63642.1"/>
    </source>
</evidence>
<protein>
    <recommendedName>
        <fullName evidence="2">Antitoxin</fullName>
    </recommendedName>
</protein>
<dbReference type="Gene3D" id="3.40.1620.10">
    <property type="entry name" value="YefM-like domain"/>
    <property type="match status" value="1"/>
</dbReference>
<dbReference type="OrthoDB" id="361281at2"/>
<reference evidence="3 4" key="1">
    <citation type="submission" date="2016-10" db="EMBL/GenBank/DDBJ databases">
        <authorList>
            <person name="Varghese N."/>
            <person name="Submissions S."/>
        </authorList>
    </citation>
    <scope>NUCLEOTIDE SEQUENCE [LARGE SCALE GENOMIC DNA]</scope>
    <source>
        <strain evidence="3 4">DSM 1741</strain>
    </source>
</reference>
<dbReference type="Pfam" id="PF02604">
    <property type="entry name" value="PhdYeFM_antitox"/>
    <property type="match status" value="1"/>
</dbReference>
<comment type="function">
    <text evidence="2">Antitoxin component of a type II toxin-antitoxin (TA) system.</text>
</comment>
<evidence type="ECO:0000256" key="2">
    <source>
        <dbReference type="RuleBase" id="RU362080"/>
    </source>
</evidence>
<dbReference type="SUPFAM" id="SSF143120">
    <property type="entry name" value="YefM-like"/>
    <property type="match status" value="1"/>
</dbReference>
<name>A0A8G2C2A8_DESNO</name>
<proteinExistence type="inferred from homology"/>
<dbReference type="AlphaFoldDB" id="A0A8G2C2A8"/>
<organism evidence="3 4">
    <name type="scientific">Desulfomicrobium norvegicum (strain DSM 1741 / NCIMB 8310)</name>
    <name type="common">Desulfovibrio baculatus (strain Norway 4)</name>
    <name type="synonym">Desulfovibrio desulfuricans (strain Norway 4)</name>
    <dbReference type="NCBI Taxonomy" id="52561"/>
    <lineage>
        <taxon>Bacteria</taxon>
        <taxon>Pseudomonadati</taxon>
        <taxon>Thermodesulfobacteriota</taxon>
        <taxon>Desulfovibrionia</taxon>
        <taxon>Desulfovibrionales</taxon>
        <taxon>Desulfomicrobiaceae</taxon>
        <taxon>Desulfomicrobium</taxon>
    </lineage>
</organism>
<dbReference type="RefSeq" id="WP_092191147.1">
    <property type="nucleotide sequence ID" value="NZ_FOTO01000004.1"/>
</dbReference>
<dbReference type="NCBIfam" id="TIGR01552">
    <property type="entry name" value="phd_fam"/>
    <property type="match status" value="1"/>
</dbReference>
<evidence type="ECO:0000313" key="4">
    <source>
        <dbReference type="Proteomes" id="UP000199581"/>
    </source>
</evidence>
<keyword evidence="4" id="KW-1185">Reference proteome</keyword>